<evidence type="ECO:0000313" key="3">
    <source>
        <dbReference type="EMBL" id="PKY40740.1"/>
    </source>
</evidence>
<dbReference type="InterPro" id="IPR040198">
    <property type="entry name" value="Fido_containing"/>
</dbReference>
<protein>
    <recommendedName>
        <fullName evidence="2">Fido domain-containing protein</fullName>
    </recommendedName>
</protein>
<dbReference type="PROSITE" id="PS51459">
    <property type="entry name" value="FIDO"/>
    <property type="match status" value="1"/>
</dbReference>
<accession>A0A2I1G285</accession>
<dbReference type="PANTHER" id="PTHR13504">
    <property type="entry name" value="FIDO DOMAIN-CONTAINING PROTEIN DDB_G0283145"/>
    <property type="match status" value="1"/>
</dbReference>
<dbReference type="Proteomes" id="UP000234323">
    <property type="component" value="Unassembled WGS sequence"/>
</dbReference>
<dbReference type="EMBL" id="LLXI01000114">
    <property type="protein sequence ID" value="PKY40740.1"/>
    <property type="molecule type" value="Genomic_DNA"/>
</dbReference>
<dbReference type="PANTHER" id="PTHR13504:SF38">
    <property type="entry name" value="FIDO DOMAIN-CONTAINING PROTEIN"/>
    <property type="match status" value="1"/>
</dbReference>
<feature type="domain" description="Fido" evidence="2">
    <location>
        <begin position="164"/>
        <end position="308"/>
    </location>
</feature>
<comment type="caution">
    <text evidence="3">The sequence shown here is derived from an EMBL/GenBank/DDBJ whole genome shotgun (WGS) entry which is preliminary data.</text>
</comment>
<evidence type="ECO:0000313" key="4">
    <source>
        <dbReference type="Proteomes" id="UP000234323"/>
    </source>
</evidence>
<dbReference type="Pfam" id="PF02661">
    <property type="entry name" value="Fic"/>
    <property type="match status" value="1"/>
</dbReference>
<dbReference type="VEuPathDB" id="FungiDB:RhiirA1_509952"/>
<gene>
    <name evidence="3" type="ORF">RhiirA4_495694</name>
</gene>
<proteinExistence type="predicted"/>
<dbReference type="SUPFAM" id="SSF140931">
    <property type="entry name" value="Fic-like"/>
    <property type="match status" value="1"/>
</dbReference>
<dbReference type="AlphaFoldDB" id="A0A2I1G285"/>
<evidence type="ECO:0000256" key="1">
    <source>
        <dbReference type="PIRSR" id="PIRSR640198-1"/>
    </source>
</evidence>
<feature type="active site" evidence="1">
    <location>
        <position position="247"/>
    </location>
</feature>
<sequence length="343" mass="40007">MALIRSDFNFVNKPWWRLDYDDRAPQDFLSSTKCFQQAILLSVNKEDELFWLGYIDFHRERYLIECISAEGDIGLDVIRQLLKKSWFKVFLSNIREIMFPRINFDPFSRLASFICRKVLGNYIHRIIFGPSRSSHLAKKVQNLRNTINGIFPTIFFPDLPIDRFTPLLAKQLHQQVGNGLIDNAGQYRTRYVMSAQDNYVYLAPNLIENKMEVLFRQCRQNFRREGLELEEAIKFGACFLAHFLDIHPFINGNGRVARLLLSYLLSRFTVVPLSLYSGAKTQDVFLQCLREVTCFHEQPSALASFILENIHTTSYDICTIMDIDVQNNNNKCIILAHICKRMP</sequence>
<dbReference type="Gene3D" id="1.10.3290.10">
    <property type="entry name" value="Fido-like domain"/>
    <property type="match status" value="1"/>
</dbReference>
<evidence type="ECO:0000259" key="2">
    <source>
        <dbReference type="PROSITE" id="PS51459"/>
    </source>
</evidence>
<dbReference type="VEuPathDB" id="FungiDB:FUN_003902"/>
<reference evidence="3 4" key="1">
    <citation type="submission" date="2015-10" db="EMBL/GenBank/DDBJ databases">
        <title>Genome analyses suggest a sexual origin of heterokaryosis in a supposedly ancient asexual fungus.</title>
        <authorList>
            <person name="Ropars J."/>
            <person name="Sedzielewska K."/>
            <person name="Noel J."/>
            <person name="Charron P."/>
            <person name="Farinelli L."/>
            <person name="Marton T."/>
            <person name="Kruger M."/>
            <person name="Pelin A."/>
            <person name="Brachmann A."/>
            <person name="Corradi N."/>
        </authorList>
    </citation>
    <scope>NUCLEOTIDE SEQUENCE [LARGE SCALE GENOMIC DNA]</scope>
    <source>
        <strain evidence="3 4">A4</strain>
    </source>
</reference>
<name>A0A2I1G285_9GLOM</name>
<dbReference type="VEuPathDB" id="FungiDB:RhiirFUN_012886"/>
<dbReference type="InterPro" id="IPR036597">
    <property type="entry name" value="Fido-like_dom_sf"/>
</dbReference>
<dbReference type="InterPro" id="IPR003812">
    <property type="entry name" value="Fido"/>
</dbReference>
<organism evidence="3 4">
    <name type="scientific">Rhizophagus irregularis</name>
    <dbReference type="NCBI Taxonomy" id="588596"/>
    <lineage>
        <taxon>Eukaryota</taxon>
        <taxon>Fungi</taxon>
        <taxon>Fungi incertae sedis</taxon>
        <taxon>Mucoromycota</taxon>
        <taxon>Glomeromycotina</taxon>
        <taxon>Glomeromycetes</taxon>
        <taxon>Glomerales</taxon>
        <taxon>Glomeraceae</taxon>
        <taxon>Rhizophagus</taxon>
    </lineage>
</organism>
<keyword evidence="4" id="KW-1185">Reference proteome</keyword>